<dbReference type="EMBL" id="ABCS01000053">
    <property type="protein sequence ID" value="EDM77048.1"/>
    <property type="molecule type" value="Genomic_DNA"/>
</dbReference>
<proteinExistence type="predicted"/>
<feature type="transmembrane region" description="Helical" evidence="1">
    <location>
        <begin position="31"/>
        <end position="50"/>
    </location>
</feature>
<keyword evidence="1" id="KW-1133">Transmembrane helix</keyword>
<feature type="non-terminal residue" evidence="2">
    <location>
        <position position="113"/>
    </location>
</feature>
<dbReference type="AlphaFoldDB" id="A6GAV7"/>
<feature type="transmembrane region" description="Helical" evidence="1">
    <location>
        <begin position="89"/>
        <end position="112"/>
    </location>
</feature>
<keyword evidence="3" id="KW-1185">Reference proteome</keyword>
<dbReference type="Proteomes" id="UP000005801">
    <property type="component" value="Unassembled WGS sequence"/>
</dbReference>
<accession>A6GAV7</accession>
<comment type="caution">
    <text evidence="2">The sequence shown here is derived from an EMBL/GenBank/DDBJ whole genome shotgun (WGS) entry which is preliminary data.</text>
</comment>
<name>A6GAV7_9BACT</name>
<organism evidence="2 3">
    <name type="scientific">Plesiocystis pacifica SIR-1</name>
    <dbReference type="NCBI Taxonomy" id="391625"/>
    <lineage>
        <taxon>Bacteria</taxon>
        <taxon>Pseudomonadati</taxon>
        <taxon>Myxococcota</taxon>
        <taxon>Polyangia</taxon>
        <taxon>Nannocystales</taxon>
        <taxon>Nannocystaceae</taxon>
        <taxon>Plesiocystis</taxon>
    </lineage>
</organism>
<evidence type="ECO:0000313" key="3">
    <source>
        <dbReference type="Proteomes" id="UP000005801"/>
    </source>
</evidence>
<dbReference type="STRING" id="391625.PPSIR1_16145"/>
<gene>
    <name evidence="2" type="ORF">PPSIR1_16145</name>
</gene>
<reference evidence="2 3" key="1">
    <citation type="submission" date="2007-06" db="EMBL/GenBank/DDBJ databases">
        <authorList>
            <person name="Shimkets L."/>
            <person name="Ferriera S."/>
            <person name="Johnson J."/>
            <person name="Kravitz S."/>
            <person name="Beeson K."/>
            <person name="Sutton G."/>
            <person name="Rogers Y.-H."/>
            <person name="Friedman R."/>
            <person name="Frazier M."/>
            <person name="Venter J.C."/>
        </authorList>
    </citation>
    <scope>NUCLEOTIDE SEQUENCE [LARGE SCALE GENOMIC DNA]</scope>
    <source>
        <strain evidence="2 3">SIR-1</strain>
    </source>
</reference>
<evidence type="ECO:0000256" key="1">
    <source>
        <dbReference type="SAM" id="Phobius"/>
    </source>
</evidence>
<evidence type="ECO:0000313" key="2">
    <source>
        <dbReference type="EMBL" id="EDM77048.1"/>
    </source>
</evidence>
<keyword evidence="1" id="KW-0812">Transmembrane</keyword>
<protein>
    <submittedName>
        <fullName evidence="2">Uncharacterized protein</fullName>
    </submittedName>
</protein>
<keyword evidence="1" id="KW-0472">Membrane</keyword>
<sequence>MKPVFEALVAALIVGLLVALAWIPPLTLMWLGVAVGTLGALIGIPAGFVYHAKLWAALQDAGIPTKGMLVKPYALHDKLDEEPRERVRALFAVGAAGFLATVVGAAGVTTAIV</sequence>